<keyword evidence="4" id="KW-1185">Reference proteome</keyword>
<accession>A0A016SVA8</accession>
<evidence type="ECO:0000313" key="3">
    <source>
        <dbReference type="EMBL" id="EYB94628.1"/>
    </source>
</evidence>
<feature type="transmembrane region" description="Helical" evidence="2">
    <location>
        <begin position="117"/>
        <end position="138"/>
    </location>
</feature>
<evidence type="ECO:0000256" key="2">
    <source>
        <dbReference type="SAM" id="Phobius"/>
    </source>
</evidence>
<proteinExistence type="inferred from homology"/>
<dbReference type="GO" id="GO:0007606">
    <property type="term" value="P:sensory perception of chemical stimulus"/>
    <property type="evidence" value="ECO:0007669"/>
    <property type="project" value="InterPro"/>
</dbReference>
<feature type="transmembrane region" description="Helical" evidence="2">
    <location>
        <begin position="279"/>
        <end position="302"/>
    </location>
</feature>
<dbReference type="AlphaFoldDB" id="A0A016SVA8"/>
<feature type="transmembrane region" description="Helical" evidence="2">
    <location>
        <begin position="75"/>
        <end position="97"/>
    </location>
</feature>
<keyword evidence="2" id="KW-0812">Transmembrane</keyword>
<reference evidence="4" key="1">
    <citation type="journal article" date="2015" name="Nat. Genet.">
        <title>The genome and transcriptome of the zoonotic hookworm Ancylostoma ceylanicum identify infection-specific gene families.</title>
        <authorList>
            <person name="Schwarz E.M."/>
            <person name="Hu Y."/>
            <person name="Antoshechkin I."/>
            <person name="Miller M.M."/>
            <person name="Sternberg P.W."/>
            <person name="Aroian R.V."/>
        </authorList>
    </citation>
    <scope>NUCLEOTIDE SEQUENCE</scope>
    <source>
        <strain evidence="4">HY135</strain>
    </source>
</reference>
<dbReference type="InterPro" id="IPR052854">
    <property type="entry name" value="Serpentine_rcpt_epsilon"/>
</dbReference>
<dbReference type="OrthoDB" id="5870860at2759"/>
<dbReference type="PANTHER" id="PTHR47518">
    <property type="entry name" value="SERPENTINE RECEPTOR CLASS EPSILON-13-RELATED"/>
    <property type="match status" value="1"/>
</dbReference>
<sequence length="355" mass="40494">MLLSRSTLVIERHFIKVAFTFTSARTSPDILPSDNAMPCVSDIQWWLTVATVSIDFVLIFSYSAIAAVSFKNRDIFHPFFSTLFSLFFLSYATSDVFEATALFMELLPNKDVTTYDVIFGISEFFYFYASPCAVCLLLERSVASRYPKDYETARPWKILWTSQLICLLVSSCVIYAGRWRIIMTDDVQKLILLALQIVIAMMLLFLLIYNRKRTRDSVGIGTKLGTRYQLSENIRVLKLLIPVIFLDVSITTADIISQIMHTTTLLNGVINCSTSSTAILVVVFKIISFLSQLLIPVTVIFFHPSFKRVVEFFTFNRVSPSVKRREQVIKNVLGMKINEGQSTDHYFSSLQKTWG</sequence>
<protein>
    <recommendedName>
        <fullName evidence="5">G-protein coupled receptors family 1 profile domain-containing protein</fullName>
    </recommendedName>
</protein>
<feature type="transmembrane region" description="Helical" evidence="2">
    <location>
        <begin position="190"/>
        <end position="209"/>
    </location>
</feature>
<comment type="similarity">
    <text evidence="1">Belongs to the nematode receptor-like protein sre family.</text>
</comment>
<evidence type="ECO:0000313" key="4">
    <source>
        <dbReference type="Proteomes" id="UP000024635"/>
    </source>
</evidence>
<evidence type="ECO:0008006" key="5">
    <source>
        <dbReference type="Google" id="ProtNLM"/>
    </source>
</evidence>
<dbReference type="EMBL" id="JARK01001505">
    <property type="protein sequence ID" value="EYB94628.1"/>
    <property type="molecule type" value="Genomic_DNA"/>
</dbReference>
<feature type="transmembrane region" description="Helical" evidence="2">
    <location>
        <begin position="236"/>
        <end position="259"/>
    </location>
</feature>
<keyword evidence="2" id="KW-0472">Membrane</keyword>
<dbReference type="Pfam" id="PF03125">
    <property type="entry name" value="Sre"/>
    <property type="match status" value="1"/>
</dbReference>
<evidence type="ECO:0000256" key="1">
    <source>
        <dbReference type="ARBA" id="ARBA00006803"/>
    </source>
</evidence>
<feature type="transmembrane region" description="Helical" evidence="2">
    <location>
        <begin position="43"/>
        <end position="68"/>
    </location>
</feature>
<keyword evidence="2" id="KW-1133">Transmembrane helix</keyword>
<organism evidence="3 4">
    <name type="scientific">Ancylostoma ceylanicum</name>
    <dbReference type="NCBI Taxonomy" id="53326"/>
    <lineage>
        <taxon>Eukaryota</taxon>
        <taxon>Metazoa</taxon>
        <taxon>Ecdysozoa</taxon>
        <taxon>Nematoda</taxon>
        <taxon>Chromadorea</taxon>
        <taxon>Rhabditida</taxon>
        <taxon>Rhabditina</taxon>
        <taxon>Rhabditomorpha</taxon>
        <taxon>Strongyloidea</taxon>
        <taxon>Ancylostomatidae</taxon>
        <taxon>Ancylostomatinae</taxon>
        <taxon>Ancylostoma</taxon>
    </lineage>
</organism>
<name>A0A016SVA8_9BILA</name>
<dbReference type="GO" id="GO:0016020">
    <property type="term" value="C:membrane"/>
    <property type="evidence" value="ECO:0007669"/>
    <property type="project" value="InterPro"/>
</dbReference>
<gene>
    <name evidence="3" type="primary">Acey_s0169.g223</name>
    <name evidence="3" type="ORF">Y032_0169g223</name>
</gene>
<dbReference type="InterPro" id="IPR004151">
    <property type="entry name" value="7TM_GPCR_serpentine_rcpt_Sre"/>
</dbReference>
<comment type="caution">
    <text evidence="3">The sequence shown here is derived from an EMBL/GenBank/DDBJ whole genome shotgun (WGS) entry which is preliminary data.</text>
</comment>
<feature type="transmembrane region" description="Helical" evidence="2">
    <location>
        <begin position="158"/>
        <end position="178"/>
    </location>
</feature>
<dbReference type="PANTHER" id="PTHR47518:SF9">
    <property type="entry name" value="SERPENTINE RECEPTOR, CLASS T"/>
    <property type="match status" value="1"/>
</dbReference>
<dbReference type="Proteomes" id="UP000024635">
    <property type="component" value="Unassembled WGS sequence"/>
</dbReference>